<dbReference type="InterPro" id="IPR051908">
    <property type="entry name" value="Ribosomal_N-acetyltransferase"/>
</dbReference>
<dbReference type="PANTHER" id="PTHR43441">
    <property type="entry name" value="RIBOSOMAL-PROTEIN-SERINE ACETYLTRANSFERASE"/>
    <property type="match status" value="1"/>
</dbReference>
<dbReference type="Pfam" id="PF13302">
    <property type="entry name" value="Acetyltransf_3"/>
    <property type="match status" value="1"/>
</dbReference>
<dbReference type="InterPro" id="IPR016181">
    <property type="entry name" value="Acyl_CoA_acyltransferase"/>
</dbReference>
<dbReference type="EMBL" id="JABELX010000004">
    <property type="protein sequence ID" value="NNH70788.1"/>
    <property type="molecule type" value="Genomic_DNA"/>
</dbReference>
<proteinExistence type="predicted"/>
<evidence type="ECO:0000313" key="2">
    <source>
        <dbReference type="EMBL" id="NNH70788.1"/>
    </source>
</evidence>
<dbReference type="PANTHER" id="PTHR43441:SF10">
    <property type="entry name" value="ACETYLTRANSFERASE"/>
    <property type="match status" value="1"/>
</dbReference>
<keyword evidence="2" id="KW-0808">Transferase</keyword>
<evidence type="ECO:0000259" key="1">
    <source>
        <dbReference type="PROSITE" id="PS51186"/>
    </source>
</evidence>
<sequence length="414" mass="45658">MPPRAAVRSSALRRVRLGPVLVAGHTVIVRNTKLSDFERWREIRLRDREYIEPFWTTSTLSWDERHSRAWWIREYLRQRHARALRRALPLSVLVDGEFAGQCNLIPIDPHNRSAEIGIWTDSRRAGAGVGSIAGAMVTDYGLGPLGLHRITAPACVGNRPARGAAIRSGMFLEATMIGAISVNGRRRDHELWTITADKAPVAGYVAAVIAAGVDAEPQPSENRSVRSRLAEIRRNLVAAAPAQVLAVAIRYYLGAPLRWRSMAAVPLPDAIAARNANGEWVSLDKRTRRLPSQRTRRVRYEVEAAGRPIGEFTLDFGGANVELTIELTPEPARTRAAATALTLLVEHLMSELGVERLEARIDPAATHLTTLAAAGGFRREGLLSGARIDREGKSHDLEIWAVTTETPARTDIYE</sequence>
<name>A0A849BZN8_9NOCA</name>
<dbReference type="InterPro" id="IPR000182">
    <property type="entry name" value="GNAT_dom"/>
</dbReference>
<organism evidence="2 3">
    <name type="scientific">Nocardia uniformis</name>
    <dbReference type="NCBI Taxonomy" id="53432"/>
    <lineage>
        <taxon>Bacteria</taxon>
        <taxon>Bacillati</taxon>
        <taxon>Actinomycetota</taxon>
        <taxon>Actinomycetes</taxon>
        <taxon>Mycobacteriales</taxon>
        <taxon>Nocardiaceae</taxon>
        <taxon>Nocardia</taxon>
    </lineage>
</organism>
<dbReference type="Proteomes" id="UP000586827">
    <property type="component" value="Unassembled WGS sequence"/>
</dbReference>
<keyword evidence="3" id="KW-1185">Reference proteome</keyword>
<dbReference type="GO" id="GO:1990189">
    <property type="term" value="F:protein N-terminal-serine acetyltransferase activity"/>
    <property type="evidence" value="ECO:0007669"/>
    <property type="project" value="TreeGrafter"/>
</dbReference>
<accession>A0A849BZN8</accession>
<reference evidence="2 3" key="1">
    <citation type="submission" date="2020-05" db="EMBL/GenBank/DDBJ databases">
        <title>MicrobeNet Type strains.</title>
        <authorList>
            <person name="Nicholson A.C."/>
        </authorList>
    </citation>
    <scope>NUCLEOTIDE SEQUENCE [LARGE SCALE GENOMIC DNA]</scope>
    <source>
        <strain evidence="2 3">JCM 3224</strain>
    </source>
</reference>
<dbReference type="PROSITE" id="PS51186">
    <property type="entry name" value="GNAT"/>
    <property type="match status" value="1"/>
</dbReference>
<dbReference type="SUPFAM" id="SSF55729">
    <property type="entry name" value="Acyl-CoA N-acyltransferases (Nat)"/>
    <property type="match status" value="2"/>
</dbReference>
<dbReference type="AlphaFoldDB" id="A0A849BZN8"/>
<feature type="domain" description="N-acetyltransferase" evidence="1">
    <location>
        <begin position="27"/>
        <end position="197"/>
    </location>
</feature>
<dbReference type="GO" id="GO:0008999">
    <property type="term" value="F:protein-N-terminal-alanine acetyltransferase activity"/>
    <property type="evidence" value="ECO:0007669"/>
    <property type="project" value="TreeGrafter"/>
</dbReference>
<protein>
    <submittedName>
        <fullName evidence="2">GNAT family N-acetyltransferase</fullName>
    </submittedName>
</protein>
<dbReference type="Gene3D" id="3.40.630.30">
    <property type="match status" value="2"/>
</dbReference>
<dbReference type="RefSeq" id="WP_169815078.1">
    <property type="nucleotide sequence ID" value="NZ_JABELX010000004.1"/>
</dbReference>
<evidence type="ECO:0000313" key="3">
    <source>
        <dbReference type="Proteomes" id="UP000586827"/>
    </source>
</evidence>
<comment type="caution">
    <text evidence="2">The sequence shown here is derived from an EMBL/GenBank/DDBJ whole genome shotgun (WGS) entry which is preliminary data.</text>
</comment>
<dbReference type="GO" id="GO:0005737">
    <property type="term" value="C:cytoplasm"/>
    <property type="evidence" value="ECO:0007669"/>
    <property type="project" value="TreeGrafter"/>
</dbReference>
<gene>
    <name evidence="2" type="ORF">HLB23_13085</name>
</gene>